<dbReference type="EMBL" id="CP129683">
    <property type="protein sequence ID" value="XDS51223.1"/>
    <property type="molecule type" value="Genomic_DNA"/>
</dbReference>
<dbReference type="InterPro" id="IPR016181">
    <property type="entry name" value="Acyl_CoA_acyltransferase"/>
</dbReference>
<dbReference type="SUPFAM" id="SSF55729">
    <property type="entry name" value="Acyl-CoA N-acyltransferases (Nat)"/>
    <property type="match status" value="1"/>
</dbReference>
<evidence type="ECO:0000256" key="1">
    <source>
        <dbReference type="ARBA" id="ARBA00022679"/>
    </source>
</evidence>
<dbReference type="AlphaFoldDB" id="A0AB39UGW3"/>
<comment type="similarity">
    <text evidence="3">Belongs to the acetyltransferase family. RimJ subfamily.</text>
</comment>
<protein>
    <submittedName>
        <fullName evidence="6">GNAT family N-acetyltransferase</fullName>
    </submittedName>
</protein>
<accession>A0AB39UGW3</accession>
<keyword evidence="2" id="KW-0012">Acyltransferase</keyword>
<evidence type="ECO:0000313" key="7">
    <source>
        <dbReference type="EMBL" id="XDS51223.1"/>
    </source>
</evidence>
<dbReference type="EMBL" id="CP129675">
    <property type="protein sequence ID" value="XDS47142.1"/>
    <property type="molecule type" value="Genomic_DNA"/>
</dbReference>
<evidence type="ECO:0000256" key="3">
    <source>
        <dbReference type="ARBA" id="ARBA00038502"/>
    </source>
</evidence>
<evidence type="ECO:0000313" key="6">
    <source>
        <dbReference type="EMBL" id="XDS48153.1"/>
    </source>
</evidence>
<dbReference type="PANTHER" id="PTHR43792">
    <property type="entry name" value="GNAT FAMILY, PUTATIVE (AFU_ORTHOLOGUE AFUA_3G00765)-RELATED-RELATED"/>
    <property type="match status" value="1"/>
</dbReference>
<reference evidence="6" key="1">
    <citation type="submission" date="2023-07" db="EMBL/GenBank/DDBJ databases">
        <title>Bifidobacterium aquikefiriaerophilum sp. nov. and Bifidobacterium eccum sp. nov., isolated from water kefir.</title>
        <authorList>
            <person name="Breselge S."/>
            <person name="Bellassi P."/>
            <person name="Barcenilla C."/>
            <person name="Alvarez-Ordonez A."/>
            <person name="Morelli L."/>
            <person name="Cotter P.D."/>
        </authorList>
    </citation>
    <scope>NUCLEOTIDE SEQUENCE</scope>
    <source>
        <strain evidence="7">WK012_4_13</strain>
        <strain evidence="6">WK013_4_14</strain>
        <strain evidence="5">WK048_4_13</strain>
    </source>
</reference>
<sequence length="144" mass="15873">MTILMADDLILRPWRANDEAEAQALFRYAKDPEIGPSAGWNTHADVQESAAIIRDVLCGAESYAIVLRKPDDKELADMPIGSISLQPVPDQVLHHIAAFESCEPGNTMELGFWIGKPFWGRGLVPQASRALINHAFDDLHLNAV</sequence>
<proteinExistence type="inferred from homology"/>
<gene>
    <name evidence="7" type="ORF">QN062_03350</name>
    <name evidence="6" type="ORF">QN216_07365</name>
    <name evidence="5" type="ORF">QN217_03095</name>
</gene>
<evidence type="ECO:0000259" key="4">
    <source>
        <dbReference type="Pfam" id="PF13302"/>
    </source>
</evidence>
<dbReference type="KEGG" id="bfk:QN062_03350"/>
<dbReference type="InterPro" id="IPR051531">
    <property type="entry name" value="N-acetyltransferase"/>
</dbReference>
<name>A0AB39UGW3_9BIFI</name>
<feature type="domain" description="N-acetyltransferase" evidence="4">
    <location>
        <begin position="9"/>
        <end position="143"/>
    </location>
</feature>
<organism evidence="6">
    <name type="scientific">Bifidobacterium fermentum</name>
    <dbReference type="NCBI Taxonomy" id="3059035"/>
    <lineage>
        <taxon>Bacteria</taxon>
        <taxon>Bacillati</taxon>
        <taxon>Actinomycetota</taxon>
        <taxon>Actinomycetes</taxon>
        <taxon>Bifidobacteriales</taxon>
        <taxon>Bifidobacteriaceae</taxon>
        <taxon>Bifidobacterium</taxon>
    </lineage>
</organism>
<dbReference type="Gene3D" id="3.40.630.30">
    <property type="match status" value="1"/>
</dbReference>
<dbReference type="InterPro" id="IPR000182">
    <property type="entry name" value="GNAT_dom"/>
</dbReference>
<dbReference type="PANTHER" id="PTHR43792:SF8">
    <property type="entry name" value="[RIBOSOMAL PROTEIN US5]-ALANINE N-ACETYLTRANSFERASE"/>
    <property type="match status" value="1"/>
</dbReference>
<keyword evidence="1" id="KW-0808">Transferase</keyword>
<dbReference type="GO" id="GO:0005737">
    <property type="term" value="C:cytoplasm"/>
    <property type="evidence" value="ECO:0007669"/>
    <property type="project" value="TreeGrafter"/>
</dbReference>
<dbReference type="EMBL" id="CP129682">
    <property type="protein sequence ID" value="XDS48153.1"/>
    <property type="molecule type" value="Genomic_DNA"/>
</dbReference>
<evidence type="ECO:0000313" key="5">
    <source>
        <dbReference type="EMBL" id="XDS47142.1"/>
    </source>
</evidence>
<dbReference type="GO" id="GO:0008999">
    <property type="term" value="F:protein-N-terminal-alanine acetyltransferase activity"/>
    <property type="evidence" value="ECO:0007669"/>
    <property type="project" value="TreeGrafter"/>
</dbReference>
<dbReference type="RefSeq" id="WP_369342185.1">
    <property type="nucleotide sequence ID" value="NZ_CP129675.1"/>
</dbReference>
<dbReference type="Pfam" id="PF13302">
    <property type="entry name" value="Acetyltransf_3"/>
    <property type="match status" value="1"/>
</dbReference>
<evidence type="ECO:0000256" key="2">
    <source>
        <dbReference type="ARBA" id="ARBA00023315"/>
    </source>
</evidence>